<keyword evidence="6" id="KW-1015">Disulfide bond</keyword>
<dbReference type="VEuPathDB" id="VectorBase:CQUJHB005160"/>
<reference evidence="10" key="1">
    <citation type="submission" date="2007-03" db="EMBL/GenBank/DDBJ databases">
        <title>Annotation of Culex pipiens quinquefasciatus.</title>
        <authorList>
            <consortium name="The Broad Institute Genome Sequencing Platform"/>
            <person name="Atkinson P.W."/>
            <person name="Hemingway J."/>
            <person name="Christensen B.M."/>
            <person name="Higgs S."/>
            <person name="Kodira C."/>
            <person name="Hannick L."/>
            <person name="Megy K."/>
            <person name="O'Leary S."/>
            <person name="Pearson M."/>
            <person name="Haas B.J."/>
            <person name="Mauceli E."/>
            <person name="Wortman J.R."/>
            <person name="Lee N.H."/>
            <person name="Guigo R."/>
            <person name="Stanke M."/>
            <person name="Alvarado L."/>
            <person name="Amedeo P."/>
            <person name="Antoine C.H."/>
            <person name="Arensburger P."/>
            <person name="Bidwell S.L."/>
            <person name="Crawford M."/>
            <person name="Camaro F."/>
            <person name="Devon K."/>
            <person name="Engels R."/>
            <person name="Hammond M."/>
            <person name="Howarth C."/>
            <person name="Koehrsen M."/>
            <person name="Lawson D."/>
            <person name="Montgomery P."/>
            <person name="Nene V."/>
            <person name="Nusbaum C."/>
            <person name="Puiu D."/>
            <person name="Romero-Severson J."/>
            <person name="Severson D.W."/>
            <person name="Shumway M."/>
            <person name="Sisk P."/>
            <person name="Stolte C."/>
            <person name="Zeng Q."/>
            <person name="Eisenstadt E."/>
            <person name="Fraser-Liggett C."/>
            <person name="Strausberg R."/>
            <person name="Galagan J."/>
            <person name="Birren B."/>
            <person name="Collins F.H."/>
        </authorList>
    </citation>
    <scope>NUCLEOTIDE SEQUENCE [LARGE SCALE GENOMIC DNA]</scope>
    <source>
        <strain evidence="10">JHB</strain>
    </source>
</reference>
<keyword evidence="12" id="KW-1185">Reference proteome</keyword>
<feature type="region of interest" description="Disordered" evidence="8">
    <location>
        <begin position="72"/>
        <end position="96"/>
    </location>
</feature>
<organism>
    <name type="scientific">Culex quinquefasciatus</name>
    <name type="common">Southern house mosquito</name>
    <name type="synonym">Culex pungens</name>
    <dbReference type="NCBI Taxonomy" id="7176"/>
    <lineage>
        <taxon>Eukaryota</taxon>
        <taxon>Metazoa</taxon>
        <taxon>Ecdysozoa</taxon>
        <taxon>Arthropoda</taxon>
        <taxon>Hexapoda</taxon>
        <taxon>Insecta</taxon>
        <taxon>Pterygota</taxon>
        <taxon>Neoptera</taxon>
        <taxon>Endopterygota</taxon>
        <taxon>Diptera</taxon>
        <taxon>Nematocera</taxon>
        <taxon>Culicoidea</taxon>
        <taxon>Culicidae</taxon>
        <taxon>Culicinae</taxon>
        <taxon>Culicini</taxon>
        <taxon>Culex</taxon>
        <taxon>Culex</taxon>
    </lineage>
</organism>
<name>B0WA54_CULQU</name>
<evidence type="ECO:0000256" key="5">
    <source>
        <dbReference type="ARBA" id="ARBA00022801"/>
    </source>
</evidence>
<protein>
    <recommendedName>
        <fullName evidence="3">acid phosphatase</fullName>
        <ecNumber evidence="3">3.1.3.2</ecNumber>
    </recommendedName>
</protein>
<dbReference type="EMBL" id="DS231869">
    <property type="protein sequence ID" value="EDS40883.1"/>
    <property type="molecule type" value="Genomic_DNA"/>
</dbReference>
<evidence type="ECO:0000256" key="7">
    <source>
        <dbReference type="ARBA" id="ARBA00023180"/>
    </source>
</evidence>
<accession>B0WA54</accession>
<dbReference type="Gene3D" id="3.40.50.1240">
    <property type="entry name" value="Phosphoglycerate mutase-like"/>
    <property type="match status" value="1"/>
</dbReference>
<comment type="similarity">
    <text evidence="2">Belongs to the histidine acid phosphatase family.</text>
</comment>
<evidence type="ECO:0000256" key="1">
    <source>
        <dbReference type="ARBA" id="ARBA00000032"/>
    </source>
</evidence>
<proteinExistence type="inferred from homology"/>
<feature type="signal peptide" evidence="9">
    <location>
        <begin position="1"/>
        <end position="20"/>
    </location>
</feature>
<dbReference type="InParanoid" id="B0WA54"/>
<dbReference type="OMA" id="YDFENIW"/>
<dbReference type="Proteomes" id="UP000002320">
    <property type="component" value="Unassembled WGS sequence"/>
</dbReference>
<keyword evidence="4 9" id="KW-0732">Signal</keyword>
<evidence type="ECO:0000313" key="10">
    <source>
        <dbReference type="EMBL" id="EDS40883.1"/>
    </source>
</evidence>
<reference evidence="11" key="2">
    <citation type="submission" date="2021-02" db="UniProtKB">
        <authorList>
            <consortium name="EnsemblMetazoa"/>
        </authorList>
    </citation>
    <scope>IDENTIFICATION</scope>
    <source>
        <strain evidence="11">JHB</strain>
    </source>
</reference>
<dbReference type="AlphaFoldDB" id="B0WA54"/>
<dbReference type="GO" id="GO:0003993">
    <property type="term" value="F:acid phosphatase activity"/>
    <property type="evidence" value="ECO:0007669"/>
    <property type="project" value="UniProtKB-EC"/>
</dbReference>
<dbReference type="InterPro" id="IPR029033">
    <property type="entry name" value="His_PPase_superfam"/>
</dbReference>
<dbReference type="EnsemblMetazoa" id="CPIJ004002-RA">
    <property type="protein sequence ID" value="CPIJ004002-PA"/>
    <property type="gene ID" value="CPIJ004002"/>
</dbReference>
<gene>
    <name evidence="11" type="primary">6035387</name>
    <name evidence="10" type="ORF">CpipJ_CPIJ004002</name>
</gene>
<dbReference type="CDD" id="cd07061">
    <property type="entry name" value="HP_HAP_like"/>
    <property type="match status" value="1"/>
</dbReference>
<evidence type="ECO:0000313" key="12">
    <source>
        <dbReference type="Proteomes" id="UP000002320"/>
    </source>
</evidence>
<dbReference type="InterPro" id="IPR050645">
    <property type="entry name" value="Histidine_acid_phosphatase"/>
</dbReference>
<dbReference type="HOGENOM" id="CLU_647702_0_0_1"/>
<dbReference type="Pfam" id="PF00328">
    <property type="entry name" value="His_Phos_2"/>
    <property type="match status" value="1"/>
</dbReference>
<evidence type="ECO:0000256" key="8">
    <source>
        <dbReference type="SAM" id="MobiDB-lite"/>
    </source>
</evidence>
<dbReference type="EC" id="3.1.3.2" evidence="3"/>
<comment type="catalytic activity">
    <reaction evidence="1">
        <text>a phosphate monoester + H2O = an alcohol + phosphate</text>
        <dbReference type="Rhea" id="RHEA:15017"/>
        <dbReference type="ChEBI" id="CHEBI:15377"/>
        <dbReference type="ChEBI" id="CHEBI:30879"/>
        <dbReference type="ChEBI" id="CHEBI:43474"/>
        <dbReference type="ChEBI" id="CHEBI:67140"/>
        <dbReference type="EC" id="3.1.3.2"/>
    </reaction>
</comment>
<dbReference type="PANTHER" id="PTHR11567">
    <property type="entry name" value="ACID PHOSPHATASE-RELATED"/>
    <property type="match status" value="1"/>
</dbReference>
<evidence type="ECO:0000256" key="9">
    <source>
        <dbReference type="SAM" id="SignalP"/>
    </source>
</evidence>
<dbReference type="KEGG" id="cqu:CpipJ_CPIJ004002"/>
<dbReference type="VEuPathDB" id="VectorBase:CPIJ004002"/>
<evidence type="ECO:0000313" key="11">
    <source>
        <dbReference type="EnsemblMetazoa" id="CPIJ004002-PA"/>
    </source>
</evidence>
<dbReference type="SUPFAM" id="SSF53254">
    <property type="entry name" value="Phosphoglycerate mutase-like"/>
    <property type="match status" value="1"/>
</dbReference>
<evidence type="ECO:0000256" key="3">
    <source>
        <dbReference type="ARBA" id="ARBA00012646"/>
    </source>
</evidence>
<evidence type="ECO:0000256" key="4">
    <source>
        <dbReference type="ARBA" id="ARBA00022729"/>
    </source>
</evidence>
<feature type="chain" id="PRO_5011407709" description="acid phosphatase" evidence="9">
    <location>
        <begin position="21"/>
        <end position="424"/>
    </location>
</feature>
<keyword evidence="7" id="KW-0325">Glycoprotein</keyword>
<evidence type="ECO:0000256" key="6">
    <source>
        <dbReference type="ARBA" id="ARBA00023157"/>
    </source>
</evidence>
<sequence>MLLTTTAVFCFCYAAITAEAIITDEPGVVEGKLIFAHVVNFSPWKSNADYVLPDGSLAGSIPLVERMGAAHKRRSRENTGAGAGATPKEQQGERKLYSESELWTIYREYRARLSQCKTPEEQIDLGKRTQYDLGRWLRKRYHHLLGDLYSPDEIYVQSTDADRVITSAQVTLAGLYPPTGRDVWHPNIAWQPVPVHVLPRQVDNLLAVSRPCPAFEEKFLDYQRSEEFQRYNRTIGPALKYMAEHSKSDMSNFLSAYYLYSCLDVEQQNGFRLPNWTKQVYPEPLKTISAELFKLKTATRPLARFTVGPLLKEILTRFQQKVSRTLDPNRSVWIYSGHDITIVNLLNGLGLFQTHNPPFGACIMIELRTSPSGTPYVSVFYRDSQEEPEALYIPGCGTRCPLRRMVQFYENIIPDDWERECRNV</sequence>
<dbReference type="InterPro" id="IPR000560">
    <property type="entry name" value="His_Pase_clade-2"/>
</dbReference>
<evidence type="ECO:0000256" key="2">
    <source>
        <dbReference type="ARBA" id="ARBA00005375"/>
    </source>
</evidence>
<dbReference type="PANTHER" id="PTHR11567:SF211">
    <property type="entry name" value="PROSTATIC ACID PHOSPHATASE"/>
    <property type="match status" value="1"/>
</dbReference>
<keyword evidence="5" id="KW-0378">Hydrolase</keyword>
<dbReference type="OrthoDB" id="10257284at2759"/>
<dbReference type="STRING" id="7176.B0WA54"/>
<dbReference type="eggNOG" id="KOG3720">
    <property type="taxonomic scope" value="Eukaryota"/>
</dbReference>